<organism evidence="5 6">
    <name type="scientific">Caldanaerobacter subterraneus subsp. pacificus DSM 12653</name>
    <dbReference type="NCBI Taxonomy" id="391606"/>
    <lineage>
        <taxon>Bacteria</taxon>
        <taxon>Bacillati</taxon>
        <taxon>Bacillota</taxon>
        <taxon>Clostridia</taxon>
        <taxon>Thermoanaerobacterales</taxon>
        <taxon>Thermoanaerobacteraceae</taxon>
        <taxon>Caldanaerobacter</taxon>
    </lineage>
</organism>
<keyword evidence="1 2" id="KW-0807">Transducer</keyword>
<gene>
    <name evidence="5" type="ORF">CDSM653_00575</name>
</gene>
<dbReference type="GO" id="GO:0007165">
    <property type="term" value="P:signal transduction"/>
    <property type="evidence" value="ECO:0007669"/>
    <property type="project" value="UniProtKB-KW"/>
</dbReference>
<evidence type="ECO:0000256" key="3">
    <source>
        <dbReference type="SAM" id="Coils"/>
    </source>
</evidence>
<evidence type="ECO:0000256" key="1">
    <source>
        <dbReference type="ARBA" id="ARBA00023224"/>
    </source>
</evidence>
<dbReference type="Gene3D" id="1.10.287.950">
    <property type="entry name" value="Methyl-accepting chemotaxis protein"/>
    <property type="match status" value="1"/>
</dbReference>
<dbReference type="PANTHER" id="PTHR32089">
    <property type="entry name" value="METHYL-ACCEPTING CHEMOTAXIS PROTEIN MCPB"/>
    <property type="match status" value="1"/>
</dbReference>
<evidence type="ECO:0000313" key="5">
    <source>
        <dbReference type="EMBL" id="KKC30395.1"/>
    </source>
</evidence>
<protein>
    <recommendedName>
        <fullName evidence="4">Methyl-accepting transducer domain-containing protein</fullName>
    </recommendedName>
</protein>
<dbReference type="PANTHER" id="PTHR32089:SF112">
    <property type="entry name" value="LYSOZYME-LIKE PROTEIN-RELATED"/>
    <property type="match status" value="1"/>
</dbReference>
<name>A0A0F5PP64_9THEO</name>
<dbReference type="SMART" id="SM00283">
    <property type="entry name" value="MA"/>
    <property type="match status" value="1"/>
</dbReference>
<dbReference type="SUPFAM" id="SSF58104">
    <property type="entry name" value="Methyl-accepting chemotaxis protein (MCP) signaling domain"/>
    <property type="match status" value="1"/>
</dbReference>
<dbReference type="InterPro" id="IPR004089">
    <property type="entry name" value="MCPsignal_dom"/>
</dbReference>
<reference evidence="6" key="3">
    <citation type="submission" date="2015-02" db="EMBL/GenBank/DDBJ databases">
        <title>Genome analysis of three genomes within the thermophilic hydrogenogenic bacterial species Caldanaerobacter subterraneus.</title>
        <authorList>
            <person name="Sant'Anna F.H."/>
            <person name="Lebedinsky A."/>
            <person name="Sokolova T."/>
            <person name="Robb F.T."/>
            <person name="Gonzalez J.M."/>
        </authorList>
    </citation>
    <scope>NUCLEOTIDE SEQUENCE [LARGE SCALE GENOMIC DNA]</scope>
    <source>
        <strain evidence="6">DSM 12653</strain>
    </source>
</reference>
<comment type="caution">
    <text evidence="5">The sequence shown here is derived from an EMBL/GenBank/DDBJ whole genome shotgun (WGS) entry which is preliminary data.</text>
</comment>
<evidence type="ECO:0000313" key="6">
    <source>
        <dbReference type="Proteomes" id="UP000010146"/>
    </source>
</evidence>
<reference evidence="5 6" key="1">
    <citation type="submission" date="2008-07" db="EMBL/GenBank/DDBJ databases">
        <authorList>
            <person name="Gonzalez J."/>
            <person name="Sokolova T."/>
            <person name="Ferriera S."/>
            <person name="Johnson J."/>
            <person name="Kravitz S."/>
            <person name="Beeson K."/>
            <person name="Sutton G."/>
            <person name="Rogers Y.-H."/>
            <person name="Friedman R."/>
            <person name="Frazier M."/>
            <person name="Venter J.C."/>
        </authorList>
    </citation>
    <scope>NUCLEOTIDE SEQUENCE [LARGE SCALE GENOMIC DNA]</scope>
    <source>
        <strain evidence="5 6">DSM 12653</strain>
    </source>
</reference>
<dbReference type="Pfam" id="PF00015">
    <property type="entry name" value="MCPsignal"/>
    <property type="match status" value="1"/>
</dbReference>
<dbReference type="AlphaFoldDB" id="A0A0F5PP64"/>
<dbReference type="Proteomes" id="UP000010146">
    <property type="component" value="Unassembled WGS sequence"/>
</dbReference>
<evidence type="ECO:0000259" key="4">
    <source>
        <dbReference type="PROSITE" id="PS50111"/>
    </source>
</evidence>
<dbReference type="GO" id="GO:0016020">
    <property type="term" value="C:membrane"/>
    <property type="evidence" value="ECO:0007669"/>
    <property type="project" value="InterPro"/>
</dbReference>
<reference evidence="5 6" key="2">
    <citation type="journal article" date="2015" name="BMC Genomics">
        <title>Analysis of three genomes within the thermophilic bacterial species Caldanaerobacter subterraneus with a focus on carbon monoxide dehydrogenase evolution and hydrolase diversity.</title>
        <authorList>
            <person name="Sant'Anna F.H."/>
            <person name="Lebedinsky A.V."/>
            <person name="Sokolova T.G."/>
            <person name="Robb F.T."/>
            <person name="Gonzalez J.M."/>
        </authorList>
    </citation>
    <scope>NUCLEOTIDE SEQUENCE [LARGE SCALE GENOMIC DNA]</scope>
    <source>
        <strain evidence="5 6">DSM 12653</strain>
    </source>
</reference>
<evidence type="ECO:0000256" key="2">
    <source>
        <dbReference type="PROSITE-ProRule" id="PRU00284"/>
    </source>
</evidence>
<accession>A0A0F5PP64</accession>
<dbReference type="PROSITE" id="PS50111">
    <property type="entry name" value="CHEMOTAXIS_TRANSDUC_2"/>
    <property type="match status" value="1"/>
</dbReference>
<sequence>MKEGTAIYEAIKTGKRVVKRVGSEVYGVPYIAIAFPLIENGVITGGVSIFQSTAKQDEIANITEKVFASLQQIHSMIQEIFSISKEVSEISEKTSRLAEYAKNNAQSTDELIDFIKHISSETNLLGLNAAIEAARVGESGRGFTIVANEIRKLSMSTKDSVESIKNILTKLKEISYTIDNNMKEIKNTNMNLHKLIENTTSELEKINKMFEKLYNKTRIM</sequence>
<dbReference type="EMBL" id="ABXP02000035">
    <property type="protein sequence ID" value="KKC30395.1"/>
    <property type="molecule type" value="Genomic_DNA"/>
</dbReference>
<proteinExistence type="predicted"/>
<feature type="domain" description="Methyl-accepting transducer" evidence="4">
    <location>
        <begin position="48"/>
        <end position="220"/>
    </location>
</feature>
<keyword evidence="3" id="KW-0175">Coiled coil</keyword>
<feature type="coiled-coil region" evidence="3">
    <location>
        <begin position="178"/>
        <end position="216"/>
    </location>
</feature>